<organism evidence="2 3">
    <name type="scientific">Nakamurella multipartita (strain ATCC 700099 / DSM 44233 / CIP 104796 / JCM 9543 / NBRC 105858 / Y-104)</name>
    <name type="common">Microsphaera multipartita</name>
    <dbReference type="NCBI Taxonomy" id="479431"/>
    <lineage>
        <taxon>Bacteria</taxon>
        <taxon>Bacillati</taxon>
        <taxon>Actinomycetota</taxon>
        <taxon>Actinomycetes</taxon>
        <taxon>Nakamurellales</taxon>
        <taxon>Nakamurellaceae</taxon>
        <taxon>Nakamurella</taxon>
    </lineage>
</organism>
<dbReference type="GO" id="GO:0003677">
    <property type="term" value="F:DNA binding"/>
    <property type="evidence" value="ECO:0007669"/>
    <property type="project" value="InterPro"/>
</dbReference>
<gene>
    <name evidence="2" type="ordered locus">Namu_2199</name>
</gene>
<reference evidence="3" key="1">
    <citation type="submission" date="2009-09" db="EMBL/GenBank/DDBJ databases">
        <title>The complete genome of Nakamurella multipartita DSM 44233.</title>
        <authorList>
            <consortium name="US DOE Joint Genome Institute (JGI-PGF)"/>
            <person name="Lucas S."/>
            <person name="Copeland A."/>
            <person name="Lapidus A."/>
            <person name="Glavina del Rio T."/>
            <person name="Dalin E."/>
            <person name="Tice H."/>
            <person name="Bruce D."/>
            <person name="Goodwin L."/>
            <person name="Pitluck S."/>
            <person name="Kyrpides N."/>
            <person name="Mavromatis K."/>
            <person name="Ivanova N."/>
            <person name="Ovchinnikova G."/>
            <person name="Sims D."/>
            <person name="Meincke L."/>
            <person name="Brettin T."/>
            <person name="Detter J.C."/>
            <person name="Han C."/>
            <person name="Larimer F."/>
            <person name="Land M."/>
            <person name="Hauser L."/>
            <person name="Markowitz V."/>
            <person name="Cheng J.-F."/>
            <person name="Hugenholtz P."/>
            <person name="Woyke T."/>
            <person name="Wu D."/>
            <person name="Klenk H.-P."/>
            <person name="Eisen J.A."/>
        </authorList>
    </citation>
    <scope>NUCLEOTIDE SEQUENCE [LARGE SCALE GENOMIC DNA]</scope>
    <source>
        <strain evidence="3">ATCC 700099 / DSM 44233 / CIP 104796 / JCM 9543 / NBRC 105858 / Y-104</strain>
    </source>
</reference>
<dbReference type="SUPFAM" id="SSF56349">
    <property type="entry name" value="DNA breaking-rejoining enzymes"/>
    <property type="match status" value="1"/>
</dbReference>
<dbReference type="AlphaFoldDB" id="C8XJB1"/>
<protein>
    <submittedName>
        <fullName evidence="2">Uncharacterized protein</fullName>
    </submittedName>
</protein>
<dbReference type="KEGG" id="nml:Namu_2199"/>
<evidence type="ECO:0000256" key="1">
    <source>
        <dbReference type="SAM" id="MobiDB-lite"/>
    </source>
</evidence>
<accession>C8XJB1</accession>
<name>C8XJB1_NAKMY</name>
<sequence>MPTTGSALRRSIPLPRSAPPANAAPPVHRPQTRSVEAALRALPSHGWTAGWVGRRDRALLVLWRHAGLPFTEIADLTVDDIRIQDGVATIARPDGSAVRLEMTADGLLCGPCGLTRWLHAVDLSTLHSDGRVVASVIARAVPLTAHSPHVCQSPTSGAPDTVGLAVFPDNDRWAPSAAALPVQPGPLARPGRPDRLTPGPTPGSSPGSSRAPEPDAVTRAAALESRAQALLSESF</sequence>
<feature type="region of interest" description="Disordered" evidence="1">
    <location>
        <begin position="1"/>
        <end position="31"/>
    </location>
</feature>
<dbReference type="InParanoid" id="C8XJB1"/>
<reference evidence="2 3" key="2">
    <citation type="journal article" date="2010" name="Stand. Genomic Sci.">
        <title>Complete genome sequence of Nakamurella multipartita type strain (Y-104).</title>
        <authorList>
            <person name="Tice H."/>
            <person name="Mayilraj S."/>
            <person name="Sims D."/>
            <person name="Lapidus A."/>
            <person name="Nolan M."/>
            <person name="Lucas S."/>
            <person name="Glavina Del Rio T."/>
            <person name="Copeland A."/>
            <person name="Cheng J.F."/>
            <person name="Meincke L."/>
            <person name="Bruce D."/>
            <person name="Goodwin L."/>
            <person name="Pitluck S."/>
            <person name="Ivanova N."/>
            <person name="Mavromatis K."/>
            <person name="Ovchinnikova G."/>
            <person name="Pati A."/>
            <person name="Chen A."/>
            <person name="Palaniappan K."/>
            <person name="Land M."/>
            <person name="Hauser L."/>
            <person name="Chang Y.J."/>
            <person name="Jeffries C.D."/>
            <person name="Detter J.C."/>
            <person name="Brettin T."/>
            <person name="Rohde M."/>
            <person name="Goker M."/>
            <person name="Bristow J."/>
            <person name="Eisen J.A."/>
            <person name="Markowitz V."/>
            <person name="Hugenholtz P."/>
            <person name="Kyrpides N.C."/>
            <person name="Klenk H.P."/>
            <person name="Chen F."/>
        </authorList>
    </citation>
    <scope>NUCLEOTIDE SEQUENCE [LARGE SCALE GENOMIC DNA]</scope>
    <source>
        <strain evidence="3">ATCC 700099 / DSM 44233 / CIP 104796 / JCM 9543 / NBRC 105858 / Y-104</strain>
    </source>
</reference>
<feature type="region of interest" description="Disordered" evidence="1">
    <location>
        <begin position="178"/>
        <end position="217"/>
    </location>
</feature>
<dbReference type="HOGENOM" id="CLU_1179206_0_0_11"/>
<proteinExistence type="predicted"/>
<dbReference type="InterPro" id="IPR011010">
    <property type="entry name" value="DNA_brk_join_enz"/>
</dbReference>
<dbReference type="RefSeq" id="WP_015747468.1">
    <property type="nucleotide sequence ID" value="NC_013235.1"/>
</dbReference>
<feature type="compositionally biased region" description="Low complexity" evidence="1">
    <location>
        <begin position="13"/>
        <end position="26"/>
    </location>
</feature>
<dbReference type="Proteomes" id="UP000002218">
    <property type="component" value="Chromosome"/>
</dbReference>
<dbReference type="EMBL" id="CP001737">
    <property type="protein sequence ID" value="ACV78576.1"/>
    <property type="molecule type" value="Genomic_DNA"/>
</dbReference>
<evidence type="ECO:0000313" key="2">
    <source>
        <dbReference type="EMBL" id="ACV78576.1"/>
    </source>
</evidence>
<dbReference type="OrthoDB" id="4542577at2"/>
<keyword evidence="3" id="KW-1185">Reference proteome</keyword>
<evidence type="ECO:0000313" key="3">
    <source>
        <dbReference type="Proteomes" id="UP000002218"/>
    </source>
</evidence>